<dbReference type="InterPro" id="IPR002772">
    <property type="entry name" value="Glyco_hydro_3_C"/>
</dbReference>
<feature type="domain" description="Fibronectin type III-like" evidence="2">
    <location>
        <begin position="726"/>
        <end position="795"/>
    </location>
</feature>
<dbReference type="Pfam" id="PF00933">
    <property type="entry name" value="Glyco_hydro_3"/>
    <property type="match status" value="1"/>
</dbReference>
<proteinExistence type="predicted"/>
<dbReference type="InterPro" id="IPR026891">
    <property type="entry name" value="Fn3-like"/>
</dbReference>
<dbReference type="PANTHER" id="PTHR30620">
    <property type="entry name" value="PERIPLASMIC BETA-GLUCOSIDASE-RELATED"/>
    <property type="match status" value="1"/>
</dbReference>
<dbReference type="RefSeq" id="WP_091272759.1">
    <property type="nucleotide sequence ID" value="NZ_FAOZ01000003.1"/>
</dbReference>
<evidence type="ECO:0000313" key="3">
    <source>
        <dbReference type="EMBL" id="CUU54874.1"/>
    </source>
</evidence>
<accession>A0A0S4QK09</accession>
<dbReference type="InterPro" id="IPR036881">
    <property type="entry name" value="Glyco_hydro_3_C_sf"/>
</dbReference>
<dbReference type="AlphaFoldDB" id="A0A0S4QK09"/>
<evidence type="ECO:0000313" key="4">
    <source>
        <dbReference type="Proteomes" id="UP000198802"/>
    </source>
</evidence>
<dbReference type="Gene3D" id="3.40.50.1700">
    <property type="entry name" value="Glycoside hydrolase family 3 C-terminal domain"/>
    <property type="match status" value="1"/>
</dbReference>
<dbReference type="InterPro" id="IPR051915">
    <property type="entry name" value="Cellulose_Degrad_GH3"/>
</dbReference>
<dbReference type="PRINTS" id="PR00133">
    <property type="entry name" value="GLHYDRLASE3"/>
</dbReference>
<dbReference type="SUPFAM" id="SSF52279">
    <property type="entry name" value="Beta-D-glucan exohydrolase, C-terminal domain"/>
    <property type="match status" value="1"/>
</dbReference>
<sequence length="811" mass="84773">MTATALTPGKVADLLSQLTLEQKVAQLTGFAVTDLVVRPTSPRPGGAGAGAEKAGPTIDVERLPALRPHGVGHLSLGWFLGHDADSLRSDLARVQAAVREATPFGIGALVHIEAISGLLHSSGPQFPTSWAQAATWEPALVTRAAAVTAAQMRAAGIQHALSPVMDLARDPRWGRVHETYGEDPELAAQFSVAFVRGIQGTDGSSGVLATGKHFVGYGASEGGLNQAATQLGRRALVDEYAEPFRRAIAEADLATIMNSYNEIDGVPCVADRWLLTELLRDQLGFTGLVVSDYDSVTLQTRFFHTADSPGRAAVQAVSAGLDVELPGDTNYSHLVEEVRSGRFDESIIDTAAARVLTAKARAGLIPGMSARGPAPAPRTPDPGEPAAVRRAIAERGIVLLDNDGTLPLTPRAGRIVVVGPAADELRIHFGAYTSVSNAEVPLGMVAVMTGQVPGVDPATFVFTDIFQPRMPGMDERFEAEARRLHPDAPTVLDALRQADPSVVYVPLGRFEAAAEHPLDSAAAEHPLDSAAVEQAVAGADIVVAVVGERTGWVGNNTAGEGQSTASPTLPGDQEALVALLAATGKPLVTVVVSGRPLLLGAVAQASNAVLLAPLLGEEAGAAIADTLFGTVNPSGKLPSTFPRHLGQVPLYHGHHYGSGYDHPTGSRHGYNDLADNSPLYPFGHGLSYSTFEVALDDSAGAAVEYVDGLLRARLAAANTSGVDGETVVQLYARDEAATVVRPVRRLIGFTRLTLAAGQRATVSLEAPVERLFYTQVDGTRGIEAGEVTLLAGFSSDDIRAHATITVPARTA</sequence>
<evidence type="ECO:0000256" key="1">
    <source>
        <dbReference type="ARBA" id="ARBA00022801"/>
    </source>
</evidence>
<protein>
    <submittedName>
        <fullName evidence="3">Beta-glucosidase</fullName>
    </submittedName>
</protein>
<keyword evidence="4" id="KW-1185">Reference proteome</keyword>
<evidence type="ECO:0000259" key="2">
    <source>
        <dbReference type="SMART" id="SM01217"/>
    </source>
</evidence>
<dbReference type="GO" id="GO:0008422">
    <property type="term" value="F:beta-glucosidase activity"/>
    <property type="evidence" value="ECO:0007669"/>
    <property type="project" value="TreeGrafter"/>
</dbReference>
<dbReference type="EMBL" id="FAOZ01000003">
    <property type="protein sequence ID" value="CUU54874.1"/>
    <property type="molecule type" value="Genomic_DNA"/>
</dbReference>
<name>A0A0S4QK09_9ACTN</name>
<dbReference type="Proteomes" id="UP000198802">
    <property type="component" value="Unassembled WGS sequence"/>
</dbReference>
<dbReference type="InterPro" id="IPR001764">
    <property type="entry name" value="Glyco_hydro_3_N"/>
</dbReference>
<dbReference type="SMART" id="SM01217">
    <property type="entry name" value="Fn3_like"/>
    <property type="match status" value="1"/>
</dbReference>
<dbReference type="Pfam" id="PF01915">
    <property type="entry name" value="Glyco_hydro_3_C"/>
    <property type="match status" value="1"/>
</dbReference>
<dbReference type="InterPro" id="IPR017853">
    <property type="entry name" value="GH"/>
</dbReference>
<dbReference type="GO" id="GO:0009251">
    <property type="term" value="P:glucan catabolic process"/>
    <property type="evidence" value="ECO:0007669"/>
    <property type="project" value="TreeGrafter"/>
</dbReference>
<dbReference type="Gene3D" id="3.20.20.300">
    <property type="entry name" value="Glycoside hydrolase, family 3, N-terminal domain"/>
    <property type="match status" value="1"/>
</dbReference>
<dbReference type="PANTHER" id="PTHR30620:SF123">
    <property type="entry name" value="BETA-XYLOSIDASE"/>
    <property type="match status" value="1"/>
</dbReference>
<keyword evidence="1" id="KW-0378">Hydrolase</keyword>
<dbReference type="Gene3D" id="2.60.40.10">
    <property type="entry name" value="Immunoglobulins"/>
    <property type="match status" value="1"/>
</dbReference>
<gene>
    <name evidence="3" type="ORF">Ga0074812_103364</name>
</gene>
<reference evidence="4" key="1">
    <citation type="submission" date="2015-11" db="EMBL/GenBank/DDBJ databases">
        <authorList>
            <person name="Varghese N."/>
        </authorList>
    </citation>
    <scope>NUCLEOTIDE SEQUENCE [LARGE SCALE GENOMIC DNA]</scope>
    <source>
        <strain evidence="4">DSM 45899</strain>
    </source>
</reference>
<dbReference type="InterPro" id="IPR013783">
    <property type="entry name" value="Ig-like_fold"/>
</dbReference>
<organism evidence="3 4">
    <name type="scientific">Parafrankia irregularis</name>
    <dbReference type="NCBI Taxonomy" id="795642"/>
    <lineage>
        <taxon>Bacteria</taxon>
        <taxon>Bacillati</taxon>
        <taxon>Actinomycetota</taxon>
        <taxon>Actinomycetes</taxon>
        <taxon>Frankiales</taxon>
        <taxon>Frankiaceae</taxon>
        <taxon>Parafrankia</taxon>
    </lineage>
</organism>
<dbReference type="SUPFAM" id="SSF51445">
    <property type="entry name" value="(Trans)glycosidases"/>
    <property type="match status" value="1"/>
</dbReference>
<dbReference type="InterPro" id="IPR036962">
    <property type="entry name" value="Glyco_hydro_3_N_sf"/>
</dbReference>
<dbReference type="Pfam" id="PF14310">
    <property type="entry name" value="Fn3-like"/>
    <property type="match status" value="1"/>
</dbReference>